<comment type="subunit">
    <text evidence="9 10">Homodimer. Probably interacts with PlsY.</text>
</comment>
<evidence type="ECO:0000256" key="10">
    <source>
        <dbReference type="HAMAP-Rule" id="MF_00019"/>
    </source>
</evidence>
<evidence type="ECO:0000256" key="1">
    <source>
        <dbReference type="ARBA" id="ARBA00001232"/>
    </source>
</evidence>
<keyword evidence="3 10" id="KW-0444">Lipid biosynthesis</keyword>
<dbReference type="GO" id="GO:0005737">
    <property type="term" value="C:cytoplasm"/>
    <property type="evidence" value="ECO:0007669"/>
    <property type="project" value="UniProtKB-SubCell"/>
</dbReference>
<comment type="caution">
    <text evidence="11">The sequence shown here is derived from an EMBL/GenBank/DDBJ whole genome shotgun (WGS) entry which is preliminary data.</text>
</comment>
<dbReference type="InterPro" id="IPR012281">
    <property type="entry name" value="Phospholipid_synth_PlsX-like"/>
</dbReference>
<evidence type="ECO:0000313" key="12">
    <source>
        <dbReference type="Proteomes" id="UP000184233"/>
    </source>
</evidence>
<dbReference type="GO" id="GO:0008654">
    <property type="term" value="P:phospholipid biosynthetic process"/>
    <property type="evidence" value="ECO:0007669"/>
    <property type="project" value="UniProtKB-KW"/>
</dbReference>
<keyword evidence="2 10" id="KW-0963">Cytoplasm</keyword>
<comment type="catalytic activity">
    <reaction evidence="1 10">
        <text>a fatty acyl-[ACP] + phosphate = an acyl phosphate + holo-[ACP]</text>
        <dbReference type="Rhea" id="RHEA:42292"/>
        <dbReference type="Rhea" id="RHEA-COMP:9685"/>
        <dbReference type="Rhea" id="RHEA-COMP:14125"/>
        <dbReference type="ChEBI" id="CHEBI:43474"/>
        <dbReference type="ChEBI" id="CHEBI:59918"/>
        <dbReference type="ChEBI" id="CHEBI:64479"/>
        <dbReference type="ChEBI" id="CHEBI:138651"/>
        <dbReference type="EC" id="2.3.1.274"/>
    </reaction>
</comment>
<reference evidence="11 12" key="1">
    <citation type="submission" date="2016-09" db="EMBL/GenBank/DDBJ databases">
        <title>Genome-resolved meta-omics ties microbial dynamics to process performance in biotechnology for thiocyanate degradation.</title>
        <authorList>
            <person name="Kantor R.S."/>
            <person name="Huddy R.J."/>
            <person name="Iyer R."/>
            <person name="Thomas B.C."/>
            <person name="Brown C.T."/>
            <person name="Anantharaman K."/>
            <person name="Tringe S."/>
            <person name="Hettich R.L."/>
            <person name="Harrison S.T."/>
            <person name="Banfield J.F."/>
        </authorList>
    </citation>
    <scope>NUCLEOTIDE SEQUENCE [LARGE SCALE GENOMIC DNA]</scope>
    <source>
        <strain evidence="11">59-99</strain>
    </source>
</reference>
<evidence type="ECO:0000256" key="4">
    <source>
        <dbReference type="ARBA" id="ARBA00022679"/>
    </source>
</evidence>
<evidence type="ECO:0000256" key="5">
    <source>
        <dbReference type="ARBA" id="ARBA00023098"/>
    </source>
</evidence>
<dbReference type="UniPathway" id="UPA00085"/>
<dbReference type="EMBL" id="MKVH01000013">
    <property type="protein sequence ID" value="OJX59328.1"/>
    <property type="molecule type" value="Genomic_DNA"/>
</dbReference>
<dbReference type="HAMAP" id="MF_00019">
    <property type="entry name" value="PlsX"/>
    <property type="match status" value="1"/>
</dbReference>
<name>A0A1M3L288_9BACT</name>
<evidence type="ECO:0000256" key="3">
    <source>
        <dbReference type="ARBA" id="ARBA00022516"/>
    </source>
</evidence>
<evidence type="ECO:0000256" key="7">
    <source>
        <dbReference type="ARBA" id="ARBA00023264"/>
    </source>
</evidence>
<dbReference type="InterPro" id="IPR003664">
    <property type="entry name" value="FA_synthesis"/>
</dbReference>
<dbReference type="STRING" id="1895771.BGO89_02610"/>
<dbReference type="AlphaFoldDB" id="A0A1M3L288"/>
<dbReference type="Proteomes" id="UP000184233">
    <property type="component" value="Unassembled WGS sequence"/>
</dbReference>
<comment type="function">
    <text evidence="10">Catalyzes the reversible formation of acyl-phosphate (acyl-PO(4)) from acyl-[acyl-carrier-protein] (acyl-ACP). This enzyme utilizes acyl-ACP as fatty acyl donor, but not acyl-CoA.</text>
</comment>
<dbReference type="NCBIfam" id="TIGR00182">
    <property type="entry name" value="plsX"/>
    <property type="match status" value="1"/>
</dbReference>
<dbReference type="EC" id="2.3.1.274" evidence="8 10"/>
<dbReference type="PANTHER" id="PTHR30100">
    <property type="entry name" value="FATTY ACID/PHOSPHOLIPID SYNTHESIS PROTEIN PLSX"/>
    <property type="match status" value="1"/>
</dbReference>
<evidence type="ECO:0000256" key="9">
    <source>
        <dbReference type="ARBA" id="ARBA00046608"/>
    </source>
</evidence>
<dbReference type="PIRSF" id="PIRSF002465">
    <property type="entry name" value="Phsphlp_syn_PlsX"/>
    <property type="match status" value="1"/>
</dbReference>
<keyword evidence="5 10" id="KW-0443">Lipid metabolism</keyword>
<dbReference type="GO" id="GO:0006633">
    <property type="term" value="P:fatty acid biosynthetic process"/>
    <property type="evidence" value="ECO:0007669"/>
    <property type="project" value="UniProtKB-UniRule"/>
</dbReference>
<dbReference type="GO" id="GO:0043811">
    <property type="term" value="F:phosphate:acyl-[acyl carrier protein] acyltransferase activity"/>
    <property type="evidence" value="ECO:0007669"/>
    <property type="project" value="UniProtKB-UniRule"/>
</dbReference>
<evidence type="ECO:0000256" key="6">
    <source>
        <dbReference type="ARBA" id="ARBA00023209"/>
    </source>
</evidence>
<comment type="subcellular location">
    <subcellularLocation>
        <location evidence="10">Cytoplasm</location>
    </subcellularLocation>
    <text evidence="10">Associated with the membrane possibly through PlsY.</text>
</comment>
<gene>
    <name evidence="10" type="primary">plsX</name>
    <name evidence="11" type="ORF">BGO89_02610</name>
</gene>
<dbReference type="Pfam" id="PF02504">
    <property type="entry name" value="FA_synthesis"/>
    <property type="match status" value="1"/>
</dbReference>
<comment type="similarity">
    <text evidence="10">Belongs to the PlsX family.</text>
</comment>
<evidence type="ECO:0000256" key="8">
    <source>
        <dbReference type="ARBA" id="ARBA00024069"/>
    </source>
</evidence>
<dbReference type="Gene3D" id="3.40.718.10">
    <property type="entry name" value="Isopropylmalate Dehydrogenase"/>
    <property type="match status" value="1"/>
</dbReference>
<organism evidence="11 12">
    <name type="scientific">Candidatus Kapaibacterium thiocyanatum</name>
    <dbReference type="NCBI Taxonomy" id="1895771"/>
    <lineage>
        <taxon>Bacteria</taxon>
        <taxon>Pseudomonadati</taxon>
        <taxon>Candidatus Kapaibacteriota</taxon>
        <taxon>Candidatus Kapaibacteriia</taxon>
        <taxon>Candidatus Kapaibacteriales</taxon>
        <taxon>Candidatus Kapaibacteriaceae</taxon>
        <taxon>Candidatus Kapaibacterium</taxon>
    </lineage>
</organism>
<evidence type="ECO:0000256" key="2">
    <source>
        <dbReference type="ARBA" id="ARBA00022490"/>
    </source>
</evidence>
<protein>
    <recommendedName>
        <fullName evidence="8 10">Phosphate acyltransferase</fullName>
        <ecNumber evidence="8 10">2.3.1.274</ecNumber>
    </recommendedName>
    <alternativeName>
        <fullName evidence="10">Acyl-ACP phosphotransacylase</fullName>
    </alternativeName>
    <alternativeName>
        <fullName evidence="10">Acyl-[acyl-carrier-protein]--phosphate acyltransferase</fullName>
    </alternativeName>
    <alternativeName>
        <fullName evidence="10">Phosphate-acyl-ACP acyltransferase</fullName>
    </alternativeName>
</protein>
<keyword evidence="7 10" id="KW-1208">Phospholipid metabolism</keyword>
<sequence length="341" mass="35838">MPVRVVLDAMGGDHAPANEVIGAIQALKTLGGDVELILVGREEELQPLLANKEVTSGCRIVHAPDVVGMGDEPSSIIKHRQQSSLYVGLALMRDGQADAFVSGGNTGAVMATATMLCGRLPGVSRPTIGSFFPTKTGRPCLLVDVGANVDSKPKFLGDYAVMGSVYCKQMMGVDDPSVGLLNVGEEEGKGTEVAKETYDLLRTKPIRFIGNVEGRDVLAGTVDVIVCDGFEGNIVLKFAESVLGFLKAKLRAYADRGLVQKLLIGAFAPVLKSALKDMDYQEYGGVPLLGINGVVIIGHGSSSPVAISNMIVRAVEVVRKDVNGHIKAALAAPSTSQTEHA</sequence>
<keyword evidence="6 10" id="KW-0594">Phospholipid biosynthesis</keyword>
<keyword evidence="4 10" id="KW-0808">Transferase</keyword>
<proteinExistence type="inferred from homology"/>
<dbReference type="PANTHER" id="PTHR30100:SF1">
    <property type="entry name" value="PHOSPHATE ACYLTRANSFERASE"/>
    <property type="match status" value="1"/>
</dbReference>
<comment type="pathway">
    <text evidence="10">Lipid metabolism; phospholipid metabolism.</text>
</comment>
<dbReference type="SUPFAM" id="SSF53659">
    <property type="entry name" value="Isocitrate/Isopropylmalate dehydrogenase-like"/>
    <property type="match status" value="1"/>
</dbReference>
<accession>A0A1M3L288</accession>
<evidence type="ECO:0000313" key="11">
    <source>
        <dbReference type="EMBL" id="OJX59328.1"/>
    </source>
</evidence>